<comment type="caution">
    <text evidence="1">The sequence shown here is derived from an EMBL/GenBank/DDBJ whole genome shotgun (WGS) entry which is preliminary data.</text>
</comment>
<dbReference type="Proteomes" id="UP000823749">
    <property type="component" value="Chromosome 12"/>
</dbReference>
<dbReference type="AlphaFoldDB" id="A0AAV6HZJ0"/>
<organism evidence="1 2">
    <name type="scientific">Rhododendron griersonianum</name>
    <dbReference type="NCBI Taxonomy" id="479676"/>
    <lineage>
        <taxon>Eukaryota</taxon>
        <taxon>Viridiplantae</taxon>
        <taxon>Streptophyta</taxon>
        <taxon>Embryophyta</taxon>
        <taxon>Tracheophyta</taxon>
        <taxon>Spermatophyta</taxon>
        <taxon>Magnoliopsida</taxon>
        <taxon>eudicotyledons</taxon>
        <taxon>Gunneridae</taxon>
        <taxon>Pentapetalae</taxon>
        <taxon>asterids</taxon>
        <taxon>Ericales</taxon>
        <taxon>Ericaceae</taxon>
        <taxon>Ericoideae</taxon>
        <taxon>Rhodoreae</taxon>
        <taxon>Rhododendron</taxon>
    </lineage>
</organism>
<reference evidence="1" key="1">
    <citation type="submission" date="2020-08" db="EMBL/GenBank/DDBJ databases">
        <title>Plant Genome Project.</title>
        <authorList>
            <person name="Zhang R.-G."/>
        </authorList>
    </citation>
    <scope>NUCLEOTIDE SEQUENCE</scope>
    <source>
        <strain evidence="1">WSP0</strain>
        <tissue evidence="1">Leaf</tissue>
    </source>
</reference>
<evidence type="ECO:0000313" key="2">
    <source>
        <dbReference type="Proteomes" id="UP000823749"/>
    </source>
</evidence>
<sequence length="128" mass="14129">MVFASHFPALRPSSVLRNPNLLTGSRAGRINVLNKSSGLGSGSIDSNNSESILDRLEKATVESTDHLIIDDTDRPTARQIKTLNAKVQYLRKQLEAKPNGDSIESQDPTGRVVVVLKCFTIEVREFEH</sequence>
<evidence type="ECO:0000313" key="1">
    <source>
        <dbReference type="EMBL" id="KAG5520930.1"/>
    </source>
</evidence>
<name>A0AAV6HZJ0_9ERIC</name>
<keyword evidence="2" id="KW-1185">Reference proteome</keyword>
<protein>
    <submittedName>
        <fullName evidence="1">Uncharacterized protein</fullName>
    </submittedName>
</protein>
<gene>
    <name evidence="1" type="ORF">RHGRI_033478</name>
</gene>
<dbReference type="EMBL" id="JACTNZ010000012">
    <property type="protein sequence ID" value="KAG5520930.1"/>
    <property type="molecule type" value="Genomic_DNA"/>
</dbReference>
<proteinExistence type="predicted"/>
<accession>A0AAV6HZJ0</accession>